<evidence type="ECO:0000256" key="3">
    <source>
        <dbReference type="ARBA" id="ARBA00022729"/>
    </source>
</evidence>
<evidence type="ECO:0000256" key="4">
    <source>
        <dbReference type="ARBA" id="ARBA00022798"/>
    </source>
</evidence>
<accession>A0A0B2SFR9</accession>
<dbReference type="EMBL" id="KN643543">
    <property type="protein sequence ID" value="KHN43860.1"/>
    <property type="molecule type" value="Genomic_DNA"/>
</dbReference>
<reference evidence="11" key="1">
    <citation type="submission" date="2014-07" db="EMBL/GenBank/DDBJ databases">
        <title>Identification of a novel salt tolerance gene in wild soybean by whole-genome sequencing.</title>
        <authorList>
            <person name="Lam H.-M."/>
            <person name="Qi X."/>
            <person name="Li M.-W."/>
            <person name="Liu X."/>
            <person name="Xie M."/>
            <person name="Ni M."/>
            <person name="Xu X."/>
        </authorList>
    </citation>
    <scope>NUCLEOTIDE SEQUENCE [LARGE SCALE GENOMIC DNA]</scope>
    <source>
        <tissue evidence="11">Root</tissue>
    </source>
</reference>
<keyword evidence="4" id="KW-0319">Glycerol metabolism</keyword>
<dbReference type="CDD" id="cd08604">
    <property type="entry name" value="GDPD_SHV3_repeat_2"/>
    <property type="match status" value="1"/>
</dbReference>
<dbReference type="CDD" id="cd08603">
    <property type="entry name" value="GDPD_SHV3_repeat_1"/>
    <property type="match status" value="1"/>
</dbReference>
<dbReference type="FunFam" id="3.20.20.190:FF:000011">
    <property type="entry name" value="Glycerophosphodiester phosphodiesterase GDPDL3"/>
    <property type="match status" value="1"/>
</dbReference>
<evidence type="ECO:0000313" key="13">
    <source>
        <dbReference type="Proteomes" id="UP000289340"/>
    </source>
</evidence>
<evidence type="ECO:0000313" key="12">
    <source>
        <dbReference type="EMBL" id="RZC27369.1"/>
    </source>
</evidence>
<keyword evidence="3 9" id="KW-0732">Signal</keyword>
<keyword evidence="5 11" id="KW-0378">Hydrolase</keyword>
<evidence type="ECO:0000256" key="8">
    <source>
        <dbReference type="SAM" id="MobiDB-lite"/>
    </source>
</evidence>
<gene>
    <name evidence="12" type="ORF">D0Y65_005471</name>
    <name evidence="11" type="ORF">glysoja_025899</name>
</gene>
<evidence type="ECO:0000256" key="1">
    <source>
        <dbReference type="ARBA" id="ARBA00007277"/>
    </source>
</evidence>
<dbReference type="Proteomes" id="UP000053555">
    <property type="component" value="Unassembled WGS sequence"/>
</dbReference>
<name>A0A0B2SFR9_GLYSO</name>
<dbReference type="FunFam" id="3.20.20.190:FF:000013">
    <property type="entry name" value="Glycerophosphodiester phosphodiesterase GDPDL3"/>
    <property type="match status" value="1"/>
</dbReference>
<dbReference type="Proteomes" id="UP000289340">
    <property type="component" value="Chromosome 2"/>
</dbReference>
<keyword evidence="13" id="KW-1185">Reference proteome</keyword>
<dbReference type="Gene3D" id="3.20.20.190">
    <property type="entry name" value="Phosphatidylinositol (PI) phosphodiesterase"/>
    <property type="match status" value="2"/>
</dbReference>
<dbReference type="InterPro" id="IPR030395">
    <property type="entry name" value="GP_PDE_dom"/>
</dbReference>
<dbReference type="Gramene" id="XM_028365507.1">
    <property type="protein sequence ID" value="XP_028221308.1"/>
    <property type="gene ID" value="LOC114402822"/>
</dbReference>
<evidence type="ECO:0000313" key="11">
    <source>
        <dbReference type="EMBL" id="KHN43860.1"/>
    </source>
</evidence>
<evidence type="ECO:0000256" key="5">
    <source>
        <dbReference type="ARBA" id="ARBA00022801"/>
    </source>
</evidence>
<protein>
    <recommendedName>
        <fullName evidence="2">glycerophosphodiester phosphodiesterase</fullName>
        <ecNumber evidence="2">3.1.4.46</ecNumber>
    </recommendedName>
</protein>
<evidence type="ECO:0000256" key="7">
    <source>
        <dbReference type="ARBA" id="ARBA00047512"/>
    </source>
</evidence>
<comment type="similarity">
    <text evidence="1">Belongs to the glycerophosphoryl diester phosphodiesterase family.</text>
</comment>
<feature type="compositionally biased region" description="Polar residues" evidence="8">
    <location>
        <begin position="718"/>
        <end position="731"/>
    </location>
</feature>
<comment type="catalytic activity">
    <reaction evidence="7">
        <text>a sn-glycero-3-phosphodiester + H2O = an alcohol + sn-glycerol 3-phosphate + H(+)</text>
        <dbReference type="Rhea" id="RHEA:12969"/>
        <dbReference type="ChEBI" id="CHEBI:15377"/>
        <dbReference type="ChEBI" id="CHEBI:15378"/>
        <dbReference type="ChEBI" id="CHEBI:30879"/>
        <dbReference type="ChEBI" id="CHEBI:57597"/>
        <dbReference type="ChEBI" id="CHEBI:83408"/>
        <dbReference type="EC" id="3.1.4.46"/>
    </reaction>
</comment>
<dbReference type="EMBL" id="QZWG01000002">
    <property type="protein sequence ID" value="RZC27369.1"/>
    <property type="molecule type" value="Genomic_DNA"/>
</dbReference>
<organism evidence="11">
    <name type="scientific">Glycine soja</name>
    <name type="common">Wild soybean</name>
    <dbReference type="NCBI Taxonomy" id="3848"/>
    <lineage>
        <taxon>Eukaryota</taxon>
        <taxon>Viridiplantae</taxon>
        <taxon>Streptophyta</taxon>
        <taxon>Embryophyta</taxon>
        <taxon>Tracheophyta</taxon>
        <taxon>Spermatophyta</taxon>
        <taxon>Magnoliopsida</taxon>
        <taxon>eudicotyledons</taxon>
        <taxon>Gunneridae</taxon>
        <taxon>Pentapetalae</taxon>
        <taxon>rosids</taxon>
        <taxon>fabids</taxon>
        <taxon>Fabales</taxon>
        <taxon>Fabaceae</taxon>
        <taxon>Papilionoideae</taxon>
        <taxon>50 kb inversion clade</taxon>
        <taxon>NPAAA clade</taxon>
        <taxon>indigoferoid/millettioid clade</taxon>
        <taxon>Phaseoleae</taxon>
        <taxon>Glycine</taxon>
        <taxon>Glycine subgen. Soja</taxon>
    </lineage>
</organism>
<evidence type="ECO:0000256" key="6">
    <source>
        <dbReference type="ARBA" id="ARBA00023180"/>
    </source>
</evidence>
<keyword evidence="6" id="KW-0325">Glycoprotein</keyword>
<sequence length="753" mass="81885">MWNPRALSAPLALLLLHSLLALISAQRSTWNTLSGGAPLVVARGGFSGMLPDSSDASYNLAVITSGPDVYIWCDVQLTKDGLGICQPDINLANSTYIASAYPNKTTSYLVNGVPTRGYFPLDYTLKDLSSVVLTQGVYSRSNLFDGNNFGILTVEDLAKLRQKPKGKWLNIQHDAFYAQHNLSMRSFVLSVSRKVVFSYISSPEVGFLRSIASRFNPKTTKLVFRFMGLSDVDPSTNRTYGSLLQNLTFIKTFASGILVPKGYIWPVDATLYLQSHTSLVSDAHKAGLEVFASDFVNDVPFSFNYSYDPLAEYLQFVDNGDFSVDGVLSDFPITPFEAIGCFAHLATNATKKDKTLVISKYGASGDYPACTDLAYNKAISDGVDVLDCPVQMSKDGTPFCLNSIDLIESTTVAQSSFSKFAMTIPEIKSGIGIFAFNLTWNDIKSLTPSILNPFAKYRLFRNPRSKNAGTLLALSDFLSLTKNQTSLSGVAIIVENAAYLADKQGLSVIDAVIGALSKAGYDKPGSQKVYIQSTNSSVLLKFKEKTSYELVYKIDETIGDAANAAVEDIKSFASSVVVNKDSIIPNNDQFLTAYTNIVPKLKNANLSVFVETFSNEFVSQAWDFFSDATVEINTYITGAQIDGIITDFPKTADRYRRNKCLGLGDNKPTYMEPVQPGSLFGLITKEFLPPAEAPFPPLTESEVAEPPLPPVAKIAPASSPNAGTKSPQGNSQPKVTVCFFLSTLAVFIASLLL</sequence>
<feature type="domain" description="GP-PDE" evidence="10">
    <location>
        <begin position="355"/>
        <end position="656"/>
    </location>
</feature>
<feature type="domain" description="GP-PDE" evidence="10">
    <location>
        <begin position="38"/>
        <end position="339"/>
    </location>
</feature>
<evidence type="ECO:0000256" key="2">
    <source>
        <dbReference type="ARBA" id="ARBA00012247"/>
    </source>
</evidence>
<dbReference type="PROSITE" id="PS51704">
    <property type="entry name" value="GP_PDE"/>
    <property type="match status" value="2"/>
</dbReference>
<feature type="signal peptide" evidence="9">
    <location>
        <begin position="1"/>
        <end position="25"/>
    </location>
</feature>
<dbReference type="Pfam" id="PF03009">
    <property type="entry name" value="GDPD"/>
    <property type="match status" value="1"/>
</dbReference>
<dbReference type="InterPro" id="IPR017946">
    <property type="entry name" value="PLC-like_Pdiesterase_TIM-brl"/>
</dbReference>
<dbReference type="GO" id="GO:0006629">
    <property type="term" value="P:lipid metabolic process"/>
    <property type="evidence" value="ECO:0007669"/>
    <property type="project" value="InterPro"/>
</dbReference>
<proteinExistence type="inferred from homology"/>
<evidence type="ECO:0000259" key="10">
    <source>
        <dbReference type="PROSITE" id="PS51704"/>
    </source>
</evidence>
<dbReference type="AlphaFoldDB" id="A0A0B2SFR9"/>
<dbReference type="EC" id="3.1.4.46" evidence="2"/>
<feature type="region of interest" description="Disordered" evidence="8">
    <location>
        <begin position="709"/>
        <end position="731"/>
    </location>
</feature>
<reference evidence="12 13" key="2">
    <citation type="submission" date="2018-09" db="EMBL/GenBank/DDBJ databases">
        <title>A high-quality reference genome of wild soybean provides a powerful tool to mine soybean genomes.</title>
        <authorList>
            <person name="Xie M."/>
            <person name="Chung C.Y.L."/>
            <person name="Li M.-W."/>
            <person name="Wong F.-L."/>
            <person name="Chan T.-F."/>
            <person name="Lam H.-M."/>
        </authorList>
    </citation>
    <scope>NUCLEOTIDE SEQUENCE [LARGE SCALE GENOMIC DNA]</scope>
    <source>
        <strain evidence="13">cv. W05</strain>
        <tissue evidence="12">Hypocotyl of etiolated seedlings</tissue>
    </source>
</reference>
<dbReference type="GO" id="GO:0008889">
    <property type="term" value="F:glycerophosphodiester phosphodiesterase activity"/>
    <property type="evidence" value="ECO:0007669"/>
    <property type="project" value="UniProtKB-EC"/>
</dbReference>
<dbReference type="GO" id="GO:0006071">
    <property type="term" value="P:glycerol metabolic process"/>
    <property type="evidence" value="ECO:0007669"/>
    <property type="project" value="UniProtKB-KW"/>
</dbReference>
<dbReference type="PANTHER" id="PTHR43620:SF7">
    <property type="entry name" value="GLYCEROPHOSPHODIESTER PHOSPHODIESTERASE GDPD5-RELATED"/>
    <property type="match status" value="1"/>
</dbReference>
<dbReference type="PANTHER" id="PTHR43620">
    <property type="entry name" value="GLYCEROPHOSPHORYL DIESTER PHOSPHODIESTERASE"/>
    <property type="match status" value="1"/>
</dbReference>
<feature type="chain" id="PRO_5040562990" description="glycerophosphodiester phosphodiesterase" evidence="9">
    <location>
        <begin position="26"/>
        <end position="753"/>
    </location>
</feature>
<dbReference type="SUPFAM" id="SSF51695">
    <property type="entry name" value="PLC-like phosphodiesterases"/>
    <property type="match status" value="2"/>
</dbReference>
<evidence type="ECO:0000256" key="9">
    <source>
        <dbReference type="SAM" id="SignalP"/>
    </source>
</evidence>